<dbReference type="Gene3D" id="2.40.260.10">
    <property type="entry name" value="Sortase"/>
    <property type="match status" value="1"/>
</dbReference>
<gene>
    <name evidence="2" type="ORF">KP78_21970</name>
</gene>
<dbReference type="Pfam" id="PF04203">
    <property type="entry name" value="Sortase"/>
    <property type="match status" value="1"/>
</dbReference>
<dbReference type="AlphaFoldDB" id="A0A0C2VPB2"/>
<dbReference type="GO" id="GO:0016787">
    <property type="term" value="F:hydrolase activity"/>
    <property type="evidence" value="ECO:0007669"/>
    <property type="project" value="UniProtKB-KW"/>
</dbReference>
<dbReference type="EMBL" id="JXRP01000017">
    <property type="protein sequence ID" value="KIL45848.1"/>
    <property type="molecule type" value="Genomic_DNA"/>
</dbReference>
<keyword evidence="3" id="KW-1185">Reference proteome</keyword>
<organism evidence="2 3">
    <name type="scientific">Jeotgalibacillus soli</name>
    <dbReference type="NCBI Taxonomy" id="889306"/>
    <lineage>
        <taxon>Bacteria</taxon>
        <taxon>Bacillati</taxon>
        <taxon>Bacillota</taxon>
        <taxon>Bacilli</taxon>
        <taxon>Bacillales</taxon>
        <taxon>Caryophanaceae</taxon>
        <taxon>Jeotgalibacillus</taxon>
    </lineage>
</organism>
<protein>
    <recommendedName>
        <fullName evidence="4">Sortase</fullName>
    </recommendedName>
</protein>
<dbReference type="InterPro" id="IPR023365">
    <property type="entry name" value="Sortase_dom-sf"/>
</dbReference>
<evidence type="ECO:0000313" key="3">
    <source>
        <dbReference type="Proteomes" id="UP000031938"/>
    </source>
</evidence>
<dbReference type="SUPFAM" id="SSF63817">
    <property type="entry name" value="Sortase"/>
    <property type="match status" value="1"/>
</dbReference>
<dbReference type="OrthoDB" id="525039at2"/>
<keyword evidence="1" id="KW-0378">Hydrolase</keyword>
<sequence>MDGEKSPGIYWDIKELKRGDKIIVENEDGKSLTFTVTNSEIYDRNHAPIQEIFGIFSKKRLNLITCTCHFDREAQNYVECIVVNTELRSVYSEKM</sequence>
<dbReference type="Proteomes" id="UP000031938">
    <property type="component" value="Unassembled WGS sequence"/>
</dbReference>
<evidence type="ECO:0008006" key="4">
    <source>
        <dbReference type="Google" id="ProtNLM"/>
    </source>
</evidence>
<proteinExistence type="predicted"/>
<dbReference type="RefSeq" id="WP_084219958.1">
    <property type="nucleotide sequence ID" value="NZ_JXRP01000017.1"/>
</dbReference>
<evidence type="ECO:0000313" key="2">
    <source>
        <dbReference type="EMBL" id="KIL45848.1"/>
    </source>
</evidence>
<reference evidence="2 3" key="1">
    <citation type="submission" date="2015-01" db="EMBL/GenBank/DDBJ databases">
        <title>Genome sequencing of Jeotgalibacillus soli.</title>
        <authorList>
            <person name="Goh K.M."/>
            <person name="Chan K.-G."/>
            <person name="Yaakop A.S."/>
            <person name="Ee R."/>
            <person name="Gan H.M."/>
            <person name="Chan C.S."/>
        </authorList>
    </citation>
    <scope>NUCLEOTIDE SEQUENCE [LARGE SCALE GENOMIC DNA]</scope>
    <source>
        <strain evidence="2 3">P9</strain>
    </source>
</reference>
<dbReference type="STRING" id="889306.KP78_21970"/>
<name>A0A0C2VPB2_9BACL</name>
<evidence type="ECO:0000256" key="1">
    <source>
        <dbReference type="ARBA" id="ARBA00022801"/>
    </source>
</evidence>
<dbReference type="CDD" id="cd05829">
    <property type="entry name" value="Sortase_F"/>
    <property type="match status" value="1"/>
</dbReference>
<comment type="caution">
    <text evidence="2">The sequence shown here is derived from an EMBL/GenBank/DDBJ whole genome shotgun (WGS) entry which is preliminary data.</text>
</comment>
<dbReference type="InterPro" id="IPR042001">
    <property type="entry name" value="Sortase_F"/>
</dbReference>
<accession>A0A0C2VPB2</accession>
<dbReference type="InterPro" id="IPR005754">
    <property type="entry name" value="Sortase"/>
</dbReference>